<proteinExistence type="predicted"/>
<name>A0A9P5U6S8_9AGAR</name>
<accession>A0A9P5U6S8</accession>
<evidence type="ECO:0000256" key="1">
    <source>
        <dbReference type="SAM" id="Coils"/>
    </source>
</evidence>
<evidence type="ECO:0000313" key="2">
    <source>
        <dbReference type="EMBL" id="KAF9067158.1"/>
    </source>
</evidence>
<keyword evidence="3" id="KW-1185">Reference proteome</keyword>
<reference evidence="2" key="1">
    <citation type="submission" date="2020-11" db="EMBL/GenBank/DDBJ databases">
        <authorList>
            <consortium name="DOE Joint Genome Institute"/>
            <person name="Ahrendt S."/>
            <person name="Riley R."/>
            <person name="Andreopoulos W."/>
            <person name="Labutti K."/>
            <person name="Pangilinan J."/>
            <person name="Ruiz-Duenas F.J."/>
            <person name="Barrasa J.M."/>
            <person name="Sanchez-Garcia M."/>
            <person name="Camarero S."/>
            <person name="Miyauchi S."/>
            <person name="Serrano A."/>
            <person name="Linde D."/>
            <person name="Babiker R."/>
            <person name="Drula E."/>
            <person name="Ayuso-Fernandez I."/>
            <person name="Pacheco R."/>
            <person name="Padilla G."/>
            <person name="Ferreira P."/>
            <person name="Barriuso J."/>
            <person name="Kellner H."/>
            <person name="Castanera R."/>
            <person name="Alfaro M."/>
            <person name="Ramirez L."/>
            <person name="Pisabarro A.G."/>
            <person name="Kuo A."/>
            <person name="Tritt A."/>
            <person name="Lipzen A."/>
            <person name="He G."/>
            <person name="Yan M."/>
            <person name="Ng V."/>
            <person name="Cullen D."/>
            <person name="Martin F."/>
            <person name="Rosso M.-N."/>
            <person name="Henrissat B."/>
            <person name="Hibbett D."/>
            <person name="Martinez A.T."/>
            <person name="Grigoriev I.V."/>
        </authorList>
    </citation>
    <scope>NUCLEOTIDE SEQUENCE</scope>
    <source>
        <strain evidence="2">AH 40177</strain>
    </source>
</reference>
<protein>
    <submittedName>
        <fullName evidence="2">Uncharacterized protein</fullName>
    </submittedName>
</protein>
<evidence type="ECO:0000313" key="3">
    <source>
        <dbReference type="Proteomes" id="UP000772434"/>
    </source>
</evidence>
<organism evidence="2 3">
    <name type="scientific">Rhodocollybia butyracea</name>
    <dbReference type="NCBI Taxonomy" id="206335"/>
    <lineage>
        <taxon>Eukaryota</taxon>
        <taxon>Fungi</taxon>
        <taxon>Dikarya</taxon>
        <taxon>Basidiomycota</taxon>
        <taxon>Agaricomycotina</taxon>
        <taxon>Agaricomycetes</taxon>
        <taxon>Agaricomycetidae</taxon>
        <taxon>Agaricales</taxon>
        <taxon>Marasmiineae</taxon>
        <taxon>Omphalotaceae</taxon>
        <taxon>Rhodocollybia</taxon>
    </lineage>
</organism>
<sequence>MVDLTTAVADLRRDFNKLQAEQNLLRDEQNLLRDEQNLLRDEQNLLRDEQNLLRRRVFLYAPTVKNIYRSHIVKASSMRIYWKSHDPPLSSLLKTPSELAELDRLFRSVSGFEAERRLKARLYISDITDYLIQKQERSLLNYLKTRPPTISMLRSQYSHQSIAFWRMRRLRGRQLYPYQHSSAQYSAFQVIGANCNDDDTYNIMPEQLASFLSLEEDSPDHPLLASLYQLIFGYPYTLISSQPTENSNTEYRHGLLTDSY</sequence>
<dbReference type="AlphaFoldDB" id="A0A9P5U6S8"/>
<dbReference type="Proteomes" id="UP000772434">
    <property type="component" value="Unassembled WGS sequence"/>
</dbReference>
<feature type="coiled-coil region" evidence="1">
    <location>
        <begin position="1"/>
        <end position="52"/>
    </location>
</feature>
<comment type="caution">
    <text evidence="2">The sequence shown here is derived from an EMBL/GenBank/DDBJ whole genome shotgun (WGS) entry which is preliminary data.</text>
</comment>
<dbReference type="EMBL" id="JADNRY010000077">
    <property type="protein sequence ID" value="KAF9067158.1"/>
    <property type="molecule type" value="Genomic_DNA"/>
</dbReference>
<gene>
    <name evidence="2" type="ORF">BDP27DRAFT_1423179</name>
</gene>
<keyword evidence="1" id="KW-0175">Coiled coil</keyword>